<dbReference type="Pfam" id="PF08666">
    <property type="entry name" value="SAF"/>
    <property type="match status" value="1"/>
</dbReference>
<dbReference type="InterPro" id="IPR013974">
    <property type="entry name" value="SAF"/>
</dbReference>
<dbReference type="RefSeq" id="WP_343822064.1">
    <property type="nucleotide sequence ID" value="NZ_BAAAFN010000019.1"/>
</dbReference>
<gene>
    <name evidence="3" type="primary">cpaB_2</name>
    <name evidence="3" type="ORF">GCM10009125_27820</name>
</gene>
<feature type="domain" description="SAF" evidence="2">
    <location>
        <begin position="54"/>
        <end position="114"/>
    </location>
</feature>
<evidence type="ECO:0000256" key="1">
    <source>
        <dbReference type="SAM" id="MobiDB-lite"/>
    </source>
</evidence>
<reference evidence="3 4" key="1">
    <citation type="journal article" date="2019" name="Int. J. Syst. Evol. Microbiol.">
        <title>The Global Catalogue of Microorganisms (GCM) 10K type strain sequencing project: providing services to taxonomists for standard genome sequencing and annotation.</title>
        <authorList>
            <consortium name="The Broad Institute Genomics Platform"/>
            <consortium name="The Broad Institute Genome Sequencing Center for Infectious Disease"/>
            <person name="Wu L."/>
            <person name="Ma J."/>
        </authorList>
    </citation>
    <scope>NUCLEOTIDE SEQUENCE [LARGE SCALE GENOMIC DNA]</scope>
    <source>
        <strain evidence="3 4">JCM 16240</strain>
    </source>
</reference>
<comment type="caution">
    <text evidence="3">The sequence shown here is derived from an EMBL/GenBank/DDBJ whole genome shotgun (WGS) entry which is preliminary data.</text>
</comment>
<dbReference type="InterPro" id="IPR017592">
    <property type="entry name" value="Pilus_assmbl_Flp-typ_CpaB"/>
</dbReference>
<dbReference type="InterPro" id="IPR031571">
    <property type="entry name" value="RcpC_dom"/>
</dbReference>
<dbReference type="Proteomes" id="UP001501176">
    <property type="component" value="Unassembled WGS sequence"/>
</dbReference>
<protein>
    <submittedName>
        <fullName evidence="3">Flp pilus assembly protein CpaB</fullName>
    </submittedName>
</protein>
<evidence type="ECO:0000313" key="3">
    <source>
        <dbReference type="EMBL" id="GAA0237334.1"/>
    </source>
</evidence>
<proteinExistence type="predicted"/>
<dbReference type="SMART" id="SM00858">
    <property type="entry name" value="SAF"/>
    <property type="match status" value="1"/>
</dbReference>
<dbReference type="Pfam" id="PF16976">
    <property type="entry name" value="RcpC"/>
    <property type="match status" value="1"/>
</dbReference>
<accession>A0ABN0U3Y4</accession>
<evidence type="ECO:0000313" key="4">
    <source>
        <dbReference type="Proteomes" id="UP001501176"/>
    </source>
</evidence>
<evidence type="ECO:0000259" key="2">
    <source>
        <dbReference type="SMART" id="SM00858"/>
    </source>
</evidence>
<dbReference type="EMBL" id="BAAAFN010000019">
    <property type="protein sequence ID" value="GAA0237334.1"/>
    <property type="molecule type" value="Genomic_DNA"/>
</dbReference>
<name>A0ABN0U3Y4_9BURK</name>
<dbReference type="NCBIfam" id="TIGR03177">
    <property type="entry name" value="pilus_cpaB"/>
    <property type="match status" value="1"/>
</dbReference>
<sequence length="316" mass="33256">MNPLLRFLAVALVLAAAGLAALAYYLARNPAPTPAPQVAQVKQEPAPERPIETVPVVVASRDLKAGDVLSASSLKVAQWPQAPADAYASAGPLLDKVLRFDLHEGQPLNSFLLAKGLSSYLDAEQRAVDIPVAAAADWRSIRPGDLVDIFFTLSKGGEVGITQSRLLMARVRLLAYGARSLDRPVVSGDEDKQAKAPTSAIVAVPQEQVNTLLLASSKGVLQLVLRSVQDASVPDQDLFPDRVPVLSARSDLGEEDRLRLQDPANLAFAGESLGDLAGAAPVAAPASPLDRGPSGTRRSGATVQVIRGNLSSTQPY</sequence>
<dbReference type="CDD" id="cd11614">
    <property type="entry name" value="SAF_CpaB_FlgA_like"/>
    <property type="match status" value="1"/>
</dbReference>
<organism evidence="3 4">
    <name type="scientific">Castellaniella daejeonensis</name>
    <dbReference type="NCBI Taxonomy" id="659013"/>
    <lineage>
        <taxon>Bacteria</taxon>
        <taxon>Pseudomonadati</taxon>
        <taxon>Pseudomonadota</taxon>
        <taxon>Betaproteobacteria</taxon>
        <taxon>Burkholderiales</taxon>
        <taxon>Alcaligenaceae</taxon>
        <taxon>Castellaniella</taxon>
    </lineage>
</organism>
<feature type="region of interest" description="Disordered" evidence="1">
    <location>
        <begin position="283"/>
        <end position="316"/>
    </location>
</feature>
<keyword evidence="4" id="KW-1185">Reference proteome</keyword>